<evidence type="ECO:0000256" key="4">
    <source>
        <dbReference type="ARBA" id="ARBA00022475"/>
    </source>
</evidence>
<evidence type="ECO:0000256" key="3">
    <source>
        <dbReference type="ARBA" id="ARBA00022448"/>
    </source>
</evidence>
<evidence type="ECO:0000256" key="5">
    <source>
        <dbReference type="ARBA" id="ARBA00022692"/>
    </source>
</evidence>
<dbReference type="AlphaFoldDB" id="A0A1W2BWA4"/>
<feature type="transmembrane region" description="Helical" evidence="8">
    <location>
        <begin position="85"/>
        <end position="104"/>
    </location>
</feature>
<accession>A0A1W2BWA4</accession>
<dbReference type="SUPFAM" id="SSF103473">
    <property type="entry name" value="MFS general substrate transporter"/>
    <property type="match status" value="1"/>
</dbReference>
<keyword evidence="7 8" id="KW-0472">Membrane</keyword>
<keyword evidence="4" id="KW-1003">Cell membrane</keyword>
<reference evidence="10 11" key="1">
    <citation type="submission" date="2017-04" db="EMBL/GenBank/DDBJ databases">
        <authorList>
            <person name="Afonso C.L."/>
            <person name="Miller P.J."/>
            <person name="Scott M.A."/>
            <person name="Spackman E."/>
            <person name="Goraichik I."/>
            <person name="Dimitrov K.M."/>
            <person name="Suarez D.L."/>
            <person name="Swayne D.E."/>
        </authorList>
    </citation>
    <scope>NUCLEOTIDE SEQUENCE [LARGE SCALE GENOMIC DNA]</scope>
    <source>
        <strain evidence="10 11">VK13</strain>
    </source>
</reference>
<feature type="transmembrane region" description="Helical" evidence="8">
    <location>
        <begin position="299"/>
        <end position="325"/>
    </location>
</feature>
<dbReference type="InterPro" id="IPR036259">
    <property type="entry name" value="MFS_trans_sf"/>
</dbReference>
<dbReference type="GO" id="GO:0005886">
    <property type="term" value="C:plasma membrane"/>
    <property type="evidence" value="ECO:0007669"/>
    <property type="project" value="UniProtKB-SubCell"/>
</dbReference>
<dbReference type="Pfam" id="PF07690">
    <property type="entry name" value="MFS_1"/>
    <property type="match status" value="2"/>
</dbReference>
<comment type="subcellular location">
    <subcellularLocation>
        <location evidence="1">Cell membrane</location>
        <topology evidence="1">Multi-pass membrane protein</topology>
    </subcellularLocation>
</comment>
<evidence type="ECO:0000256" key="6">
    <source>
        <dbReference type="ARBA" id="ARBA00022989"/>
    </source>
</evidence>
<feature type="transmembrane region" description="Helical" evidence="8">
    <location>
        <begin position="34"/>
        <end position="54"/>
    </location>
</feature>
<organism evidence="10 11">
    <name type="scientific">Polynucleobacter kasalickyi</name>
    <dbReference type="NCBI Taxonomy" id="1938817"/>
    <lineage>
        <taxon>Bacteria</taxon>
        <taxon>Pseudomonadati</taxon>
        <taxon>Pseudomonadota</taxon>
        <taxon>Betaproteobacteria</taxon>
        <taxon>Burkholderiales</taxon>
        <taxon>Burkholderiaceae</taxon>
        <taxon>Polynucleobacter</taxon>
    </lineage>
</organism>
<evidence type="ECO:0000313" key="10">
    <source>
        <dbReference type="EMBL" id="SMC77293.1"/>
    </source>
</evidence>
<feature type="transmembrane region" description="Helical" evidence="8">
    <location>
        <begin position="125"/>
        <end position="145"/>
    </location>
</feature>
<comment type="similarity">
    <text evidence="2">Belongs to the major facilitator superfamily.</text>
</comment>
<dbReference type="PANTHER" id="PTHR43271:SF2">
    <property type="entry name" value="BLL2771 PROTEIN"/>
    <property type="match status" value="1"/>
</dbReference>
<dbReference type="InterPro" id="IPR020846">
    <property type="entry name" value="MFS_dom"/>
</dbReference>
<protein>
    <submittedName>
        <fullName evidence="10">Cyanate permease</fullName>
    </submittedName>
</protein>
<evidence type="ECO:0000256" key="8">
    <source>
        <dbReference type="SAM" id="Phobius"/>
    </source>
</evidence>
<keyword evidence="11" id="KW-1185">Reference proteome</keyword>
<feature type="transmembrane region" description="Helical" evidence="8">
    <location>
        <begin position="337"/>
        <end position="358"/>
    </location>
</feature>
<feature type="transmembrane region" description="Helical" evidence="8">
    <location>
        <begin position="151"/>
        <end position="172"/>
    </location>
</feature>
<keyword evidence="5 8" id="KW-0812">Transmembrane</keyword>
<feature type="transmembrane region" description="Helical" evidence="8">
    <location>
        <begin position="370"/>
        <end position="390"/>
    </location>
</feature>
<evidence type="ECO:0000256" key="1">
    <source>
        <dbReference type="ARBA" id="ARBA00004651"/>
    </source>
</evidence>
<dbReference type="Proteomes" id="UP000192708">
    <property type="component" value="Unassembled WGS sequence"/>
</dbReference>
<sequence>MLCSQVLTLLGFASYAVTLNTLQQEWHLSNFQSGFIASIFFFGYIGFVSCATVLTDRLDARKIYLVGVFIEFIGLIGLATMTNGFYSALFFMFLNGAGVAGAYMPGLKIITDRVKTGELTRYISFYTASFGIGVGFSYLLSGFILKLLNWHYVYGVIAVGPLLAGAIVYFLIEPLRDKKWQGKLNLHWRDIFPIARWKLVLENKDASTYIWGYVVHSLELFASRSWLVAFFLICAANSDQSFLLSGTESASLINFFGVPASILGNEIAIRIGRKKWIYTAMILSTIFGILLAMSIGQAWWLVMIFAVLHTLFIMADSATLTAGLVTSTSDQLKGAAMGLHSMMGFGGGLLGPSIFGFVLDVSGGQQQPVAWVFAYVSIVIWGCIFVAYHVRRKIIA</sequence>
<evidence type="ECO:0000256" key="2">
    <source>
        <dbReference type="ARBA" id="ARBA00008335"/>
    </source>
</evidence>
<feature type="transmembrane region" description="Helical" evidence="8">
    <location>
        <begin position="276"/>
        <end position="293"/>
    </location>
</feature>
<evidence type="ECO:0000313" key="11">
    <source>
        <dbReference type="Proteomes" id="UP000192708"/>
    </source>
</evidence>
<dbReference type="PROSITE" id="PS50850">
    <property type="entry name" value="MFS"/>
    <property type="match status" value="1"/>
</dbReference>
<dbReference type="GO" id="GO:0022857">
    <property type="term" value="F:transmembrane transporter activity"/>
    <property type="evidence" value="ECO:0007669"/>
    <property type="project" value="InterPro"/>
</dbReference>
<evidence type="ECO:0000259" key="9">
    <source>
        <dbReference type="PROSITE" id="PS50850"/>
    </source>
</evidence>
<evidence type="ECO:0000256" key="7">
    <source>
        <dbReference type="ARBA" id="ARBA00023136"/>
    </source>
</evidence>
<feature type="transmembrane region" description="Helical" evidence="8">
    <location>
        <begin position="63"/>
        <end position="79"/>
    </location>
</feature>
<proteinExistence type="inferred from homology"/>
<keyword evidence="3" id="KW-0813">Transport</keyword>
<keyword evidence="6 8" id="KW-1133">Transmembrane helix</keyword>
<dbReference type="STRING" id="1938817.SAMN06296008_11634"/>
<feature type="domain" description="Major facilitator superfamily (MFS) profile" evidence="9">
    <location>
        <begin position="1"/>
        <end position="392"/>
    </location>
</feature>
<dbReference type="EMBL" id="FWXJ01000016">
    <property type="protein sequence ID" value="SMC77293.1"/>
    <property type="molecule type" value="Genomic_DNA"/>
</dbReference>
<dbReference type="PANTHER" id="PTHR43271">
    <property type="entry name" value="BLL2771 PROTEIN"/>
    <property type="match status" value="1"/>
</dbReference>
<name>A0A1W2BWA4_9BURK</name>
<gene>
    <name evidence="10" type="ORF">SAMN06296008_11634</name>
</gene>
<dbReference type="InterPro" id="IPR011701">
    <property type="entry name" value="MFS"/>
</dbReference>
<dbReference type="Gene3D" id="1.20.1250.20">
    <property type="entry name" value="MFS general substrate transporter like domains"/>
    <property type="match status" value="1"/>
</dbReference>